<dbReference type="InterPro" id="IPR050267">
    <property type="entry name" value="Anti-sigma-factor_SerPK"/>
</dbReference>
<dbReference type="EMBL" id="JBHUCM010000016">
    <property type="protein sequence ID" value="MFD1539148.1"/>
    <property type="molecule type" value="Genomic_DNA"/>
</dbReference>
<dbReference type="Pfam" id="PF13581">
    <property type="entry name" value="HATPase_c_2"/>
    <property type="match status" value="1"/>
</dbReference>
<keyword evidence="2" id="KW-0547">Nucleotide-binding</keyword>
<dbReference type="Proteomes" id="UP001597097">
    <property type="component" value="Unassembled WGS sequence"/>
</dbReference>
<reference evidence="3" key="1">
    <citation type="journal article" date="2019" name="Int. J. Syst. Evol. Microbiol.">
        <title>The Global Catalogue of Microorganisms (GCM) 10K type strain sequencing project: providing services to taxonomists for standard genome sequencing and annotation.</title>
        <authorList>
            <consortium name="The Broad Institute Genomics Platform"/>
            <consortium name="The Broad Institute Genome Sequencing Center for Infectious Disease"/>
            <person name="Wu L."/>
            <person name="Ma J."/>
        </authorList>
    </citation>
    <scope>NUCLEOTIDE SEQUENCE [LARGE SCALE GENOMIC DNA]</scope>
    <source>
        <strain evidence="3">CGMCC 1.15399</strain>
    </source>
</reference>
<dbReference type="InterPro" id="IPR003594">
    <property type="entry name" value="HATPase_dom"/>
</dbReference>
<dbReference type="PANTHER" id="PTHR35526:SF3">
    <property type="entry name" value="ANTI-SIGMA-F FACTOR RSBW"/>
    <property type="match status" value="1"/>
</dbReference>
<proteinExistence type="predicted"/>
<dbReference type="RefSeq" id="WP_219533028.1">
    <property type="nucleotide sequence ID" value="NZ_JAHKRM010000016.1"/>
</dbReference>
<protein>
    <submittedName>
        <fullName evidence="2">ATP-binding protein</fullName>
    </submittedName>
</protein>
<comment type="caution">
    <text evidence="2">The sequence shown here is derived from an EMBL/GenBank/DDBJ whole genome shotgun (WGS) entry which is preliminary data.</text>
</comment>
<evidence type="ECO:0000313" key="2">
    <source>
        <dbReference type="EMBL" id="MFD1539148.1"/>
    </source>
</evidence>
<evidence type="ECO:0000313" key="3">
    <source>
        <dbReference type="Proteomes" id="UP001597097"/>
    </source>
</evidence>
<feature type="domain" description="Histidine kinase/HSP90-like ATPase" evidence="1">
    <location>
        <begin position="10"/>
        <end position="124"/>
    </location>
</feature>
<organism evidence="2 3">
    <name type="scientific">Nonomuraea guangzhouensis</name>
    <dbReference type="NCBI Taxonomy" id="1291555"/>
    <lineage>
        <taxon>Bacteria</taxon>
        <taxon>Bacillati</taxon>
        <taxon>Actinomycetota</taxon>
        <taxon>Actinomycetes</taxon>
        <taxon>Streptosporangiales</taxon>
        <taxon>Streptosporangiaceae</taxon>
        <taxon>Nonomuraea</taxon>
    </lineage>
</organism>
<keyword evidence="2" id="KW-0067">ATP-binding</keyword>
<accession>A0ABW4G9H7</accession>
<sequence>MRTLLAQSFTLDEVTALRGSVAEQAADCGLSGARLEDYILAVHESLINAVEHGGGRGYFTLWTSDRMLRSETCDQGPGIPDEYVDVWRRPSDVAYAGRGIYLIRTLCDGASFHTGPTGTTVQLTMWLPGPAHRAPQRAPLRRIRVKAASTRDRHNGFRA</sequence>
<dbReference type="PANTHER" id="PTHR35526">
    <property type="entry name" value="ANTI-SIGMA-F FACTOR RSBW-RELATED"/>
    <property type="match status" value="1"/>
</dbReference>
<dbReference type="GO" id="GO:0005524">
    <property type="term" value="F:ATP binding"/>
    <property type="evidence" value="ECO:0007669"/>
    <property type="project" value="UniProtKB-KW"/>
</dbReference>
<evidence type="ECO:0000259" key="1">
    <source>
        <dbReference type="Pfam" id="PF13581"/>
    </source>
</evidence>
<name>A0ABW4G9H7_9ACTN</name>
<dbReference type="CDD" id="cd16936">
    <property type="entry name" value="HATPase_RsbW-like"/>
    <property type="match status" value="1"/>
</dbReference>
<keyword evidence="3" id="KW-1185">Reference proteome</keyword>
<gene>
    <name evidence="2" type="ORF">ACFSJ0_18980</name>
</gene>